<proteinExistence type="predicted"/>
<sequence length="142" mass="16276">MNRSFHYRASWLNYTCIAVVAGAAIYSLWHRSAVNALVGFLLMGVVVLMIERIIHTVYVLTSDGRLIISRGRFSRSLSVPVNEIIRMRVVRPGLLGVRYILIEYGAGHETTVQPVNEEAFMREVRDRQERISLNINKDEDKE</sequence>
<dbReference type="GO" id="GO:0030153">
    <property type="term" value="P:bacteriocin immunity"/>
    <property type="evidence" value="ECO:0007669"/>
    <property type="project" value="InterPro"/>
</dbReference>
<evidence type="ECO:0000259" key="2">
    <source>
        <dbReference type="Pfam" id="PF06713"/>
    </source>
</evidence>
<gene>
    <name evidence="3" type="ORF">ACU52_04770</name>
</gene>
<dbReference type="OrthoDB" id="1081386at2"/>
<keyword evidence="1" id="KW-0472">Membrane</keyword>
<dbReference type="Proteomes" id="UP000036951">
    <property type="component" value="Unassembled WGS sequence"/>
</dbReference>
<dbReference type="InterPro" id="IPR009589">
    <property type="entry name" value="PH_YyaB-like"/>
</dbReference>
<feature type="transmembrane region" description="Helical" evidence="1">
    <location>
        <begin position="12"/>
        <end position="30"/>
    </location>
</feature>
<comment type="caution">
    <text evidence="3">The sequence shown here is derived from an EMBL/GenBank/DDBJ whole genome shotgun (WGS) entry which is preliminary data.</text>
</comment>
<keyword evidence="1" id="KW-0812">Transmembrane</keyword>
<dbReference type="AlphaFoldDB" id="A0A8E1QY72"/>
<accession>A0A8E1QY72</accession>
<dbReference type="RefSeq" id="WP_021855685.1">
    <property type="nucleotide sequence ID" value="NZ_DAWBWQ010000066.1"/>
</dbReference>
<keyword evidence="1" id="KW-1133">Transmembrane helix</keyword>
<evidence type="ECO:0000313" key="3">
    <source>
        <dbReference type="EMBL" id="KOO68985.1"/>
    </source>
</evidence>
<protein>
    <recommendedName>
        <fullName evidence="2">Uncharacterized protein YyaB-like PH domain-containing protein</fullName>
    </recommendedName>
</protein>
<organism evidence="3 4">
    <name type="scientific">Xylanibacter rarus</name>
    <dbReference type="NCBI Taxonomy" id="1676614"/>
    <lineage>
        <taxon>Bacteria</taxon>
        <taxon>Pseudomonadati</taxon>
        <taxon>Bacteroidota</taxon>
        <taxon>Bacteroidia</taxon>
        <taxon>Bacteroidales</taxon>
        <taxon>Prevotellaceae</taxon>
        <taxon>Xylanibacter</taxon>
    </lineage>
</organism>
<keyword evidence="4" id="KW-1185">Reference proteome</keyword>
<dbReference type="Pfam" id="PF06713">
    <property type="entry name" value="bPH_4"/>
    <property type="match status" value="1"/>
</dbReference>
<evidence type="ECO:0000313" key="4">
    <source>
        <dbReference type="Proteomes" id="UP000036951"/>
    </source>
</evidence>
<evidence type="ECO:0000256" key="1">
    <source>
        <dbReference type="SAM" id="Phobius"/>
    </source>
</evidence>
<reference evidence="3 4" key="1">
    <citation type="submission" date="2015-06" db="EMBL/GenBank/DDBJ databases">
        <title>Prevotella sp. 109, sp. nov., a novel member of the family Prevotellaceae isolated from human faeces.</title>
        <authorList>
            <person name="Shkoporov A.N."/>
            <person name="Chaplin A.V."/>
            <person name="Kafarskaia L.I."/>
            <person name="Efimov B.A."/>
        </authorList>
    </citation>
    <scope>NUCLEOTIDE SEQUENCE [LARGE SCALE GENOMIC DNA]</scope>
    <source>
        <strain evidence="3 4">109</strain>
    </source>
</reference>
<dbReference type="EMBL" id="LFQU01000006">
    <property type="protein sequence ID" value="KOO68985.1"/>
    <property type="molecule type" value="Genomic_DNA"/>
</dbReference>
<feature type="transmembrane region" description="Helical" evidence="1">
    <location>
        <begin position="36"/>
        <end position="60"/>
    </location>
</feature>
<feature type="domain" description="Uncharacterized protein YyaB-like PH" evidence="2">
    <location>
        <begin position="56"/>
        <end position="127"/>
    </location>
</feature>
<name>A0A8E1QY72_9BACT</name>